<feature type="binding site" evidence="13">
    <location>
        <position position="99"/>
    </location>
    <ligand>
        <name>Mg(2+)</name>
        <dbReference type="ChEBI" id="CHEBI:18420"/>
        <label>1</label>
    </ligand>
</feature>
<keyword evidence="5 13" id="KW-0479">Metal-binding</keyword>
<dbReference type="GO" id="GO:0019693">
    <property type="term" value="P:ribose phosphate metabolic process"/>
    <property type="evidence" value="ECO:0007669"/>
    <property type="project" value="TreeGrafter"/>
</dbReference>
<dbReference type="EC" id="3.6.1.13" evidence="3"/>
<feature type="binding site" evidence="13">
    <location>
        <position position="79"/>
    </location>
    <ligand>
        <name>Mg(2+)</name>
        <dbReference type="ChEBI" id="CHEBI:18420"/>
        <label>1</label>
    </ligand>
</feature>
<proteinExistence type="inferred from homology"/>
<evidence type="ECO:0000256" key="1">
    <source>
        <dbReference type="ARBA" id="ARBA00001946"/>
    </source>
</evidence>
<keyword evidence="6" id="KW-0378">Hydrolase</keyword>
<dbReference type="GO" id="GO:0019144">
    <property type="term" value="F:ADP-sugar diphosphatase activity"/>
    <property type="evidence" value="ECO:0007669"/>
    <property type="project" value="TreeGrafter"/>
</dbReference>
<dbReference type="PROSITE" id="PS51462">
    <property type="entry name" value="NUDIX"/>
    <property type="match status" value="1"/>
</dbReference>
<comment type="caution">
    <text evidence="16">The sequence shown here is derived from an EMBL/GenBank/DDBJ whole genome shotgun (WGS) entry which is preliminary data.</text>
</comment>
<feature type="binding site" evidence="13">
    <location>
        <position position="95"/>
    </location>
    <ligand>
        <name>Mg(2+)</name>
        <dbReference type="ChEBI" id="CHEBI:18420"/>
        <label>1</label>
    </ligand>
</feature>
<keyword evidence="7 13" id="KW-0460">Magnesium</keyword>
<dbReference type="PANTHER" id="PTHR11839">
    <property type="entry name" value="UDP/ADP-SUGAR PYROPHOSPHATASE"/>
    <property type="match status" value="1"/>
</dbReference>
<dbReference type="Pfam" id="PF00293">
    <property type="entry name" value="NUDIX"/>
    <property type="match status" value="1"/>
</dbReference>
<dbReference type="NCBIfam" id="TIGR00052">
    <property type="entry name" value="nudix-type nucleoside diphosphatase, YffH/AdpP family"/>
    <property type="match status" value="1"/>
</dbReference>
<evidence type="ECO:0000256" key="9">
    <source>
        <dbReference type="ARBA" id="ARBA00030162"/>
    </source>
</evidence>
<comment type="similarity">
    <text evidence="2">Belongs to the Nudix hydrolase family. NudF subfamily.</text>
</comment>
<dbReference type="AlphaFoldDB" id="A0A4R7C9M3"/>
<dbReference type="CDD" id="cd24157">
    <property type="entry name" value="NUDIX_GDPMK"/>
    <property type="match status" value="1"/>
</dbReference>
<feature type="short sequence motif" description="Nudix box" evidence="14">
    <location>
        <begin position="80"/>
        <end position="102"/>
    </location>
</feature>
<evidence type="ECO:0000256" key="6">
    <source>
        <dbReference type="ARBA" id="ARBA00022801"/>
    </source>
</evidence>
<comment type="cofactor">
    <cofactor evidence="1 13">
        <name>Mg(2+)</name>
        <dbReference type="ChEBI" id="CHEBI:18420"/>
    </cofactor>
</comment>
<keyword evidence="17" id="KW-1185">Reference proteome</keyword>
<evidence type="ECO:0000256" key="12">
    <source>
        <dbReference type="ARBA" id="ARBA00049546"/>
    </source>
</evidence>
<dbReference type="Proteomes" id="UP000295122">
    <property type="component" value="Unassembled WGS sequence"/>
</dbReference>
<dbReference type="Gene3D" id="3.90.79.10">
    <property type="entry name" value="Nucleoside Triphosphate Pyrophosphohydrolase"/>
    <property type="match status" value="1"/>
</dbReference>
<evidence type="ECO:0000256" key="3">
    <source>
        <dbReference type="ARBA" id="ARBA00012453"/>
    </source>
</evidence>
<evidence type="ECO:0000256" key="10">
    <source>
        <dbReference type="ARBA" id="ARBA00030308"/>
    </source>
</evidence>
<evidence type="ECO:0000256" key="8">
    <source>
        <dbReference type="ARBA" id="ARBA00025164"/>
    </source>
</evidence>
<evidence type="ECO:0000256" key="4">
    <source>
        <dbReference type="ARBA" id="ARBA00013297"/>
    </source>
</evidence>
<dbReference type="OrthoDB" id="5292471at2"/>
<dbReference type="EMBL" id="SNZR01000011">
    <property type="protein sequence ID" value="TDR94752.1"/>
    <property type="molecule type" value="Genomic_DNA"/>
</dbReference>
<dbReference type="InterPro" id="IPR004385">
    <property type="entry name" value="NDP_pyrophosphatase"/>
</dbReference>
<reference evidence="16 17" key="1">
    <citation type="submission" date="2019-03" db="EMBL/GenBank/DDBJ databases">
        <title>Genomic Encyclopedia of Type Strains, Phase IV (KMG-IV): sequencing the most valuable type-strain genomes for metagenomic binning, comparative biology and taxonomic classification.</title>
        <authorList>
            <person name="Goeker M."/>
        </authorList>
    </citation>
    <scope>NUCLEOTIDE SEQUENCE [LARGE SCALE GENOMIC DNA]</scope>
    <source>
        <strain evidence="16 17">DSM 25903</strain>
    </source>
</reference>
<dbReference type="RefSeq" id="WP_133769616.1">
    <property type="nucleotide sequence ID" value="NZ_SNZR01000011.1"/>
</dbReference>
<dbReference type="SUPFAM" id="SSF55811">
    <property type="entry name" value="Nudix"/>
    <property type="match status" value="1"/>
</dbReference>
<dbReference type="GO" id="GO:0046872">
    <property type="term" value="F:metal ion binding"/>
    <property type="evidence" value="ECO:0007669"/>
    <property type="project" value="UniProtKB-KW"/>
</dbReference>
<organism evidence="16 17">
    <name type="scientific">Enterovirga rhinocerotis</name>
    <dbReference type="NCBI Taxonomy" id="1339210"/>
    <lineage>
        <taxon>Bacteria</taxon>
        <taxon>Pseudomonadati</taxon>
        <taxon>Pseudomonadota</taxon>
        <taxon>Alphaproteobacteria</taxon>
        <taxon>Hyphomicrobiales</taxon>
        <taxon>Methylobacteriaceae</taxon>
        <taxon>Enterovirga</taxon>
    </lineage>
</organism>
<sequence>MGGPTIEAVETLYEGWGRYLGVTVRRPDGVRLKREVEDHGGAAGLLAYDPERRTALLVLQLRVAMLLAGGHRDTLEIVAGLIEEDETPEACIRREAMEEAGLAVREIEPVVVMQTMPGISTERIHLYLAAYTLADRSGPGGGVASEAEDITVVELSLRDLADMADRGDLPDAKTMLLLQTLRIRRPDLF</sequence>
<dbReference type="GO" id="GO:0006753">
    <property type="term" value="P:nucleoside phosphate metabolic process"/>
    <property type="evidence" value="ECO:0007669"/>
    <property type="project" value="TreeGrafter"/>
</dbReference>
<protein>
    <recommendedName>
        <fullName evidence="4">ADP-ribose pyrophosphatase</fullName>
        <ecNumber evidence="3">3.6.1.13</ecNumber>
    </recommendedName>
    <alternativeName>
        <fullName evidence="9">ADP-ribose diphosphatase</fullName>
    </alternativeName>
    <alternativeName>
        <fullName evidence="11">ADP-ribose phosphohydrolase</fullName>
    </alternativeName>
    <alternativeName>
        <fullName evidence="10">Adenosine diphosphoribose pyrophosphatase</fullName>
    </alternativeName>
</protein>
<evidence type="ECO:0000256" key="11">
    <source>
        <dbReference type="ARBA" id="ARBA00033056"/>
    </source>
</evidence>
<evidence type="ECO:0000259" key="15">
    <source>
        <dbReference type="PROSITE" id="PS51462"/>
    </source>
</evidence>
<feature type="domain" description="Nudix hydrolase" evidence="15">
    <location>
        <begin position="38"/>
        <end position="177"/>
    </location>
</feature>
<evidence type="ECO:0000256" key="13">
    <source>
        <dbReference type="PIRSR" id="PIRSR604385-2"/>
    </source>
</evidence>
<dbReference type="GO" id="GO:0005829">
    <property type="term" value="C:cytosol"/>
    <property type="evidence" value="ECO:0007669"/>
    <property type="project" value="TreeGrafter"/>
</dbReference>
<evidence type="ECO:0000256" key="14">
    <source>
        <dbReference type="PIRSR" id="PIRSR604385-3"/>
    </source>
</evidence>
<evidence type="ECO:0000256" key="7">
    <source>
        <dbReference type="ARBA" id="ARBA00022842"/>
    </source>
</evidence>
<feature type="binding site" evidence="13">
    <location>
        <position position="148"/>
    </location>
    <ligand>
        <name>Mg(2+)</name>
        <dbReference type="ChEBI" id="CHEBI:18420"/>
        <label>1</label>
    </ligand>
</feature>
<comment type="function">
    <text evidence="8">Acts on ADP-mannose and ADP-glucose as well as ADP-ribose. Prevents glycogen biosynthesis. The reaction catalyzed by this enzyme is a limiting step of the gluconeogenic process.</text>
</comment>
<dbReference type="InterPro" id="IPR020084">
    <property type="entry name" value="NUDIX_hydrolase_CS"/>
</dbReference>
<dbReference type="InterPro" id="IPR000086">
    <property type="entry name" value="NUDIX_hydrolase_dom"/>
</dbReference>
<evidence type="ECO:0000313" key="17">
    <source>
        <dbReference type="Proteomes" id="UP000295122"/>
    </source>
</evidence>
<dbReference type="InterPro" id="IPR015797">
    <property type="entry name" value="NUDIX_hydrolase-like_dom_sf"/>
</dbReference>
<comment type="catalytic activity">
    <reaction evidence="12">
        <text>ADP-D-ribose + H2O = D-ribose 5-phosphate + AMP + 2 H(+)</text>
        <dbReference type="Rhea" id="RHEA:10412"/>
        <dbReference type="ChEBI" id="CHEBI:15377"/>
        <dbReference type="ChEBI" id="CHEBI:15378"/>
        <dbReference type="ChEBI" id="CHEBI:57967"/>
        <dbReference type="ChEBI" id="CHEBI:78346"/>
        <dbReference type="ChEBI" id="CHEBI:456215"/>
        <dbReference type="EC" id="3.6.1.13"/>
    </reaction>
</comment>
<accession>A0A4R7C9M3</accession>
<name>A0A4R7C9M3_9HYPH</name>
<gene>
    <name evidence="16" type="ORF">EV668_2041</name>
</gene>
<evidence type="ECO:0000256" key="5">
    <source>
        <dbReference type="ARBA" id="ARBA00022723"/>
    </source>
</evidence>
<dbReference type="PANTHER" id="PTHR11839:SF5">
    <property type="entry name" value="ADP-RIBOSE PYROPHOSPHATASE"/>
    <property type="match status" value="1"/>
</dbReference>
<dbReference type="PROSITE" id="PS00893">
    <property type="entry name" value="NUDIX_BOX"/>
    <property type="match status" value="1"/>
</dbReference>
<evidence type="ECO:0000256" key="2">
    <source>
        <dbReference type="ARBA" id="ARBA00007482"/>
    </source>
</evidence>
<evidence type="ECO:0000313" key="16">
    <source>
        <dbReference type="EMBL" id="TDR94752.1"/>
    </source>
</evidence>
<dbReference type="GO" id="GO:0047631">
    <property type="term" value="F:ADP-ribose diphosphatase activity"/>
    <property type="evidence" value="ECO:0007669"/>
    <property type="project" value="UniProtKB-EC"/>
</dbReference>